<accession>A0A1I8AFJ8</accession>
<organism evidence="1 2">
    <name type="scientific">Steinernema glaseri</name>
    <dbReference type="NCBI Taxonomy" id="37863"/>
    <lineage>
        <taxon>Eukaryota</taxon>
        <taxon>Metazoa</taxon>
        <taxon>Ecdysozoa</taxon>
        <taxon>Nematoda</taxon>
        <taxon>Chromadorea</taxon>
        <taxon>Rhabditida</taxon>
        <taxon>Tylenchina</taxon>
        <taxon>Panagrolaimomorpha</taxon>
        <taxon>Strongyloidoidea</taxon>
        <taxon>Steinernematidae</taxon>
        <taxon>Steinernema</taxon>
    </lineage>
</organism>
<reference evidence="2" key="1">
    <citation type="submission" date="2016-11" db="UniProtKB">
        <authorList>
            <consortium name="WormBaseParasite"/>
        </authorList>
    </citation>
    <scope>IDENTIFICATION</scope>
</reference>
<sequence length="105" mass="12124">MNFYYNRPSSLSREVELSVPAWDEGAYFRTINRVFTTTNDQISTKQVRKLYIVLVFKTKVPLTRRNPITYQDLHANYTSFTAFLSSETGKFLGKPTAGSYFYVSA</sequence>
<proteinExistence type="predicted"/>
<name>A0A1I8AFJ8_9BILA</name>
<protein>
    <submittedName>
        <fullName evidence="2">Uncharacterized protein</fullName>
    </submittedName>
</protein>
<dbReference type="WBParaSite" id="L893_g5439.t1">
    <property type="protein sequence ID" value="L893_g5439.t1"/>
    <property type="gene ID" value="L893_g5439"/>
</dbReference>
<evidence type="ECO:0000313" key="2">
    <source>
        <dbReference type="WBParaSite" id="L893_g5439.t1"/>
    </source>
</evidence>
<evidence type="ECO:0000313" key="1">
    <source>
        <dbReference type="Proteomes" id="UP000095287"/>
    </source>
</evidence>
<dbReference type="AlphaFoldDB" id="A0A1I8AFJ8"/>
<keyword evidence="1" id="KW-1185">Reference proteome</keyword>
<dbReference type="Proteomes" id="UP000095287">
    <property type="component" value="Unplaced"/>
</dbReference>